<dbReference type="InterPro" id="IPR000600">
    <property type="entry name" value="ROK"/>
</dbReference>
<accession>A0ABV0BA52</accession>
<dbReference type="InterPro" id="IPR043129">
    <property type="entry name" value="ATPase_NBD"/>
</dbReference>
<dbReference type="Proteomes" id="UP001427805">
    <property type="component" value="Unassembled WGS sequence"/>
</dbReference>
<dbReference type="PANTHER" id="PTHR18964:SF174">
    <property type="entry name" value="D-ALLOSE KINASE-RELATED"/>
    <property type="match status" value="1"/>
</dbReference>
<dbReference type="SUPFAM" id="SSF53067">
    <property type="entry name" value="Actin-like ATPase domain"/>
    <property type="match status" value="1"/>
</dbReference>
<keyword evidence="2" id="KW-1185">Reference proteome</keyword>
<sequence>MIRIGIDLGGTKIEAAALDADGTFLARLRTPNPGDYDRAIREIRDLIARAEAEAGSVGTIGVGTPGSINPRDGRMRNANATFLNGRTFREDLAEALGRDVRMANDANCLALSEAVDGAAAGAHSAFAVIIGTGVGGGLVIDGRIVEGANGMGGEWGHVPLPWMTAGEFPGPACWCGHHGCLDMLVSGTGLQKDMTARSGQTLTGPEIIAAARAGEAHAVAAFDAYVDRLGRAMAMVVNIVDPDVFVLGGGMSNVTELYAALPAVIDRFSFGGSWSGQIVAARWGDSSGVRGAARLWNE</sequence>
<dbReference type="PROSITE" id="PS01125">
    <property type="entry name" value="ROK"/>
    <property type="match status" value="1"/>
</dbReference>
<dbReference type="PANTHER" id="PTHR18964">
    <property type="entry name" value="ROK (REPRESSOR, ORF, KINASE) FAMILY"/>
    <property type="match status" value="1"/>
</dbReference>
<dbReference type="RefSeq" id="WP_346247448.1">
    <property type="nucleotide sequence ID" value="NZ_JBDIZK010000008.1"/>
</dbReference>
<gene>
    <name evidence="1" type="ORF">TPR58_14710</name>
</gene>
<name>A0ABV0BA52_9SPHN</name>
<reference evidence="1 2" key="1">
    <citation type="submission" date="2024-05" db="EMBL/GenBank/DDBJ databases">
        <title>Sphingomonas sp. HF-S3 16S ribosomal RNA gene Genome sequencing and assembly.</title>
        <authorList>
            <person name="Lee H."/>
        </authorList>
    </citation>
    <scope>NUCLEOTIDE SEQUENCE [LARGE SCALE GENOMIC DNA]</scope>
    <source>
        <strain evidence="1 2">HF-S3</strain>
    </source>
</reference>
<protein>
    <submittedName>
        <fullName evidence="1">ROK family protein</fullName>
    </submittedName>
</protein>
<comment type="caution">
    <text evidence="1">The sequence shown here is derived from an EMBL/GenBank/DDBJ whole genome shotgun (WGS) entry which is preliminary data.</text>
</comment>
<proteinExistence type="predicted"/>
<evidence type="ECO:0000313" key="1">
    <source>
        <dbReference type="EMBL" id="MEN3748424.1"/>
    </source>
</evidence>
<dbReference type="InterPro" id="IPR049874">
    <property type="entry name" value="ROK_cs"/>
</dbReference>
<dbReference type="Pfam" id="PF00480">
    <property type="entry name" value="ROK"/>
    <property type="match status" value="1"/>
</dbReference>
<dbReference type="Gene3D" id="3.30.420.40">
    <property type="match status" value="2"/>
</dbReference>
<evidence type="ECO:0000313" key="2">
    <source>
        <dbReference type="Proteomes" id="UP001427805"/>
    </source>
</evidence>
<organism evidence="1 2">
    <name type="scientific">Sphingomonas rustica</name>
    <dbReference type="NCBI Taxonomy" id="3103142"/>
    <lineage>
        <taxon>Bacteria</taxon>
        <taxon>Pseudomonadati</taxon>
        <taxon>Pseudomonadota</taxon>
        <taxon>Alphaproteobacteria</taxon>
        <taxon>Sphingomonadales</taxon>
        <taxon>Sphingomonadaceae</taxon>
        <taxon>Sphingomonas</taxon>
    </lineage>
</organism>
<dbReference type="EMBL" id="JBDIZK010000008">
    <property type="protein sequence ID" value="MEN3748424.1"/>
    <property type="molecule type" value="Genomic_DNA"/>
</dbReference>